<reference evidence="1" key="1">
    <citation type="journal article" date="2014" name="Int. J. Syst. Evol. Microbiol.">
        <title>Complete genome sequence of Corynebacterium casei LMG S-19264T (=DSM 44701T), isolated from a smear-ripened cheese.</title>
        <authorList>
            <consortium name="US DOE Joint Genome Institute (JGI-PGF)"/>
            <person name="Walter F."/>
            <person name="Albersmeier A."/>
            <person name="Kalinowski J."/>
            <person name="Ruckert C."/>
        </authorList>
    </citation>
    <scope>NUCLEOTIDE SEQUENCE</scope>
    <source>
        <strain evidence="1">KCTC 42650</strain>
    </source>
</reference>
<dbReference type="EMBL" id="BNCJ01000002">
    <property type="protein sequence ID" value="GHF40449.1"/>
    <property type="molecule type" value="Genomic_DNA"/>
</dbReference>
<sequence length="140" mass="15577">MTDGAQHGDVWNYPYLRARQARKGESGGRKSRPCVLAVTIGKAEGRTWVVLLAVTTQPPAPDAHALEVPETEKRRAGLDTGRPMWVILDEHNRDIVETSFYFEPQGKIGRIGAPFLKQVQAEFIKALRERRSLAVGRADA</sequence>
<proteinExistence type="predicted"/>
<reference evidence="1" key="2">
    <citation type="submission" date="2020-09" db="EMBL/GenBank/DDBJ databases">
        <authorList>
            <person name="Sun Q."/>
            <person name="Kim S."/>
        </authorList>
    </citation>
    <scope>NUCLEOTIDE SEQUENCE</scope>
    <source>
        <strain evidence="1">KCTC 42650</strain>
    </source>
</reference>
<comment type="caution">
    <text evidence="1">The sequence shown here is derived from an EMBL/GenBank/DDBJ whole genome shotgun (WGS) entry which is preliminary data.</text>
</comment>
<name>A0A8J3GVN8_9RHOB</name>
<evidence type="ECO:0000313" key="1">
    <source>
        <dbReference type="EMBL" id="GHF40449.1"/>
    </source>
</evidence>
<dbReference type="AlphaFoldDB" id="A0A8J3GVN8"/>
<evidence type="ECO:0000313" key="2">
    <source>
        <dbReference type="Proteomes" id="UP000626220"/>
    </source>
</evidence>
<keyword evidence="2" id="KW-1185">Reference proteome</keyword>
<dbReference type="Proteomes" id="UP000626220">
    <property type="component" value="Unassembled WGS sequence"/>
</dbReference>
<protein>
    <recommendedName>
        <fullName evidence="3">Type II toxin-antitoxin system PemK/MazF family toxin</fullName>
    </recommendedName>
</protein>
<organism evidence="1 2">
    <name type="scientific">Seohaeicola zhoushanensis</name>
    <dbReference type="NCBI Taxonomy" id="1569283"/>
    <lineage>
        <taxon>Bacteria</taxon>
        <taxon>Pseudomonadati</taxon>
        <taxon>Pseudomonadota</taxon>
        <taxon>Alphaproteobacteria</taxon>
        <taxon>Rhodobacterales</taxon>
        <taxon>Roseobacteraceae</taxon>
        <taxon>Seohaeicola</taxon>
    </lineage>
</organism>
<gene>
    <name evidence="1" type="ORF">GCM10017056_10000</name>
</gene>
<evidence type="ECO:0008006" key="3">
    <source>
        <dbReference type="Google" id="ProtNLM"/>
    </source>
</evidence>
<accession>A0A8J3GVN8</accession>